<proteinExistence type="predicted"/>
<evidence type="ECO:0000256" key="2">
    <source>
        <dbReference type="ARBA" id="ARBA00022598"/>
    </source>
</evidence>
<evidence type="ECO:0000256" key="6">
    <source>
        <dbReference type="ARBA" id="ARBA00023134"/>
    </source>
</evidence>
<name>A0A140GRY6_CLOPF</name>
<comment type="cofactor">
    <cofactor evidence="11">
        <name>Mn(2+)</name>
        <dbReference type="ChEBI" id="CHEBI:29035"/>
    </cofactor>
    <text evidence="11">Binds 2 manganese ions per subunit.</text>
</comment>
<dbReference type="AlphaFoldDB" id="A0A140GRY6"/>
<evidence type="ECO:0000256" key="5">
    <source>
        <dbReference type="ARBA" id="ARBA00022800"/>
    </source>
</evidence>
<keyword evidence="5" id="KW-0692">RNA repair</keyword>
<feature type="active site" description="GMP-histidine intermediate" evidence="9">
    <location>
        <position position="334"/>
    </location>
</feature>
<evidence type="ECO:0000256" key="11">
    <source>
        <dbReference type="PIRSR" id="PIRSR601233-3"/>
    </source>
</evidence>
<dbReference type="EC" id="6.5.1.8" evidence="1"/>
<dbReference type="GO" id="GO:0005525">
    <property type="term" value="F:GTP binding"/>
    <property type="evidence" value="ECO:0007669"/>
    <property type="project" value="UniProtKB-KW"/>
</dbReference>
<organism evidence="12 13">
    <name type="scientific">Clostridium perfringens</name>
    <dbReference type="NCBI Taxonomy" id="1502"/>
    <lineage>
        <taxon>Bacteria</taxon>
        <taxon>Bacillati</taxon>
        <taxon>Bacillota</taxon>
        <taxon>Clostridia</taxon>
        <taxon>Eubacteriales</taxon>
        <taxon>Clostridiaceae</taxon>
        <taxon>Clostridium</taxon>
    </lineage>
</organism>
<keyword evidence="6 10" id="KW-0342">GTP-binding</keyword>
<dbReference type="GO" id="GO:0003909">
    <property type="term" value="F:DNA ligase activity"/>
    <property type="evidence" value="ECO:0007669"/>
    <property type="project" value="TreeGrafter"/>
</dbReference>
<dbReference type="Proteomes" id="UP000070260">
    <property type="component" value="Plasmid pJFP838A"/>
</dbReference>
<comment type="catalytic activity">
    <reaction evidence="8">
        <text>a 3'-end 3'-phospho-ribonucleotide-RNA + a 5'-end dephospho-ribonucleoside-RNA + GTP = a ribonucleotidyl-ribonucleotide-RNA + GMP + diphosphate</text>
        <dbReference type="Rhea" id="RHEA:68076"/>
        <dbReference type="Rhea" id="RHEA-COMP:10463"/>
        <dbReference type="Rhea" id="RHEA-COMP:13936"/>
        <dbReference type="Rhea" id="RHEA-COMP:17355"/>
        <dbReference type="ChEBI" id="CHEBI:33019"/>
        <dbReference type="ChEBI" id="CHEBI:37565"/>
        <dbReference type="ChEBI" id="CHEBI:58115"/>
        <dbReference type="ChEBI" id="CHEBI:83062"/>
        <dbReference type="ChEBI" id="CHEBI:138284"/>
        <dbReference type="ChEBI" id="CHEBI:173118"/>
        <dbReference type="EC" id="6.5.1.8"/>
    </reaction>
</comment>
<evidence type="ECO:0000313" key="12">
    <source>
        <dbReference type="EMBL" id="AMN31295.1"/>
    </source>
</evidence>
<evidence type="ECO:0000256" key="9">
    <source>
        <dbReference type="PIRSR" id="PIRSR601233-1"/>
    </source>
</evidence>
<dbReference type="Gene3D" id="3.90.1860.10">
    <property type="entry name" value="tRNA-splicing ligase RtcB"/>
    <property type="match status" value="1"/>
</dbReference>
<keyword evidence="12" id="KW-0614">Plasmid</keyword>
<reference evidence="12 13" key="1">
    <citation type="journal article" date="2016" name="PLoS ONE">
        <title>Plasmid Characterization and Chromosome Analysis of Two netF+ Clostridium perfringens Isolates Associated with Foal and Canine Necrotizing Enteritis.</title>
        <authorList>
            <person name="Mehdizadeh Gohari I."/>
            <person name="Kropinski A.M."/>
            <person name="Weese S.J."/>
            <person name="Parreira V.R."/>
            <person name="Whitehead A.E."/>
            <person name="Boerlin P."/>
            <person name="Prescott J.F."/>
        </authorList>
    </citation>
    <scope>NUCLEOTIDE SEQUENCE [LARGE SCALE GENOMIC DNA]</scope>
    <source>
        <strain evidence="12 13">JP838</strain>
        <plasmid evidence="13">Plasmid pJFP838A</plasmid>
    </source>
</reference>
<dbReference type="GO" id="GO:0042245">
    <property type="term" value="P:RNA repair"/>
    <property type="evidence" value="ECO:0007669"/>
    <property type="project" value="UniProtKB-KW"/>
</dbReference>
<accession>A0A140GRY6</accession>
<dbReference type="RefSeq" id="WP_061429879.1">
    <property type="nucleotide sequence ID" value="NZ_CP013615.1"/>
</dbReference>
<feature type="binding site" evidence="10">
    <location>
        <begin position="145"/>
        <end position="149"/>
    </location>
    <ligand>
        <name>GMP</name>
        <dbReference type="ChEBI" id="CHEBI:58115"/>
    </ligand>
</feature>
<protein>
    <recommendedName>
        <fullName evidence="1">3'-phosphate/5'-hydroxy nucleic acid ligase</fullName>
        <ecNumber evidence="1">6.5.1.8</ecNumber>
    </recommendedName>
</protein>
<keyword evidence="3 11" id="KW-0479">Metal-binding</keyword>
<dbReference type="EMBL" id="CP013615">
    <property type="protein sequence ID" value="AMN31295.1"/>
    <property type="molecule type" value="Genomic_DNA"/>
</dbReference>
<sequence>MSFELNGRFNTAKIFTDFIEDGAISQILNVLNNENFKDSIIKIMPDCHVGKECVIGFTMTIDDSVCVNLVSGDIGCGVLAYKLKEREIDFEKLENVIRSNIAMGAEDGFIKNKLINKLPINSLYCGKNIKLETSLRTFFSLGGGNHYIEIDKSEKDGSLYLVVHTGSRKFGGEIAKFYNEATINQYMNENFNAEQKIDEVKKSLIPAGRQREIPKLIEKIRKEEANFRANIKEKFLCLRGKMFENYLNDMKIAQEFSNLNRQAILDCIVEKMNLTVVDKISSIHNYIDLDNMILRKGAISAQKGEKLIIPINMKDGCIIGVGKGNPDTNCSAPHGAGRVYSRSEAKEVISMEDYIESMNDVWSRSVEESTIDESPLAYKSKDEIVNNIESMVEIEDNLISIYNVKSTKFYEKK</sequence>
<dbReference type="PANTHER" id="PTHR43749:SF2">
    <property type="entry name" value="RNA-SPLICING LIGASE RTCB"/>
    <property type="match status" value="1"/>
</dbReference>
<keyword evidence="2 12" id="KW-0436">Ligase</keyword>
<dbReference type="InterPro" id="IPR036025">
    <property type="entry name" value="RtcB-like_sf"/>
</dbReference>
<feature type="binding site" evidence="10">
    <location>
        <begin position="334"/>
        <end position="337"/>
    </location>
    <ligand>
        <name>GMP</name>
        <dbReference type="ChEBI" id="CHEBI:58115"/>
    </ligand>
</feature>
<evidence type="ECO:0000256" key="8">
    <source>
        <dbReference type="ARBA" id="ARBA00047746"/>
    </source>
</evidence>
<feature type="binding site" evidence="10">
    <location>
        <begin position="310"/>
        <end position="313"/>
    </location>
    <ligand>
        <name>GMP</name>
        <dbReference type="ChEBI" id="CHEBI:58115"/>
    </ligand>
</feature>
<dbReference type="GO" id="GO:0170057">
    <property type="term" value="F:RNA ligase (GTP) activity"/>
    <property type="evidence" value="ECO:0007669"/>
    <property type="project" value="UniProtKB-EC"/>
</dbReference>
<evidence type="ECO:0000256" key="4">
    <source>
        <dbReference type="ARBA" id="ARBA00022741"/>
    </source>
</evidence>
<evidence type="ECO:0000256" key="7">
    <source>
        <dbReference type="ARBA" id="ARBA00023211"/>
    </source>
</evidence>
<evidence type="ECO:0000256" key="1">
    <source>
        <dbReference type="ARBA" id="ARBA00012726"/>
    </source>
</evidence>
<dbReference type="InterPro" id="IPR001233">
    <property type="entry name" value="RtcB"/>
</dbReference>
<evidence type="ECO:0000256" key="3">
    <source>
        <dbReference type="ARBA" id="ARBA00022723"/>
    </source>
</evidence>
<evidence type="ECO:0000313" key="13">
    <source>
        <dbReference type="Proteomes" id="UP000070260"/>
    </source>
</evidence>
<dbReference type="InterPro" id="IPR052915">
    <property type="entry name" value="RtcB-like"/>
</dbReference>
<dbReference type="OrthoDB" id="9802323at2"/>
<dbReference type="PANTHER" id="PTHR43749">
    <property type="entry name" value="RNA-SPLICING LIGASE RTCB"/>
    <property type="match status" value="1"/>
</dbReference>
<keyword evidence="4 10" id="KW-0547">Nucleotide-binding</keyword>
<dbReference type="GO" id="GO:0006396">
    <property type="term" value="P:RNA processing"/>
    <property type="evidence" value="ECO:0007669"/>
    <property type="project" value="InterPro"/>
</dbReference>
<feature type="binding site" evidence="11">
    <location>
        <position position="164"/>
    </location>
    <ligand>
        <name>Mn(2+)</name>
        <dbReference type="ChEBI" id="CHEBI:29035"/>
        <label>2</label>
    </ligand>
</feature>
<dbReference type="SUPFAM" id="SSF103365">
    <property type="entry name" value="Hypothetical protein PH1602"/>
    <property type="match status" value="1"/>
</dbReference>
<geneLocation type="plasmid" evidence="12 13">
    <name>pJFP838A</name>
</geneLocation>
<dbReference type="Pfam" id="PF01139">
    <property type="entry name" value="RtcB"/>
    <property type="match status" value="2"/>
</dbReference>
<keyword evidence="7 11" id="KW-0464">Manganese</keyword>
<dbReference type="GO" id="GO:0006281">
    <property type="term" value="P:DNA repair"/>
    <property type="evidence" value="ECO:0007669"/>
    <property type="project" value="TreeGrafter"/>
</dbReference>
<feature type="binding site" evidence="11">
    <location>
        <position position="146"/>
    </location>
    <ligand>
        <name>Mn(2+)</name>
        <dbReference type="ChEBI" id="CHEBI:29035"/>
        <label>1</label>
    </ligand>
</feature>
<dbReference type="GO" id="GO:0030145">
    <property type="term" value="F:manganese ion binding"/>
    <property type="evidence" value="ECO:0007669"/>
    <property type="project" value="TreeGrafter"/>
</dbReference>
<evidence type="ECO:0000256" key="10">
    <source>
        <dbReference type="PIRSR" id="PIRSR601233-2"/>
    </source>
</evidence>
<gene>
    <name evidence="12" type="ORF">JFP838_pA0379</name>
</gene>
<dbReference type="PATRIC" id="fig|1502.177.peg.3589"/>